<dbReference type="InterPro" id="IPR002156">
    <property type="entry name" value="RNaseH_domain"/>
</dbReference>
<evidence type="ECO:0000313" key="3">
    <source>
        <dbReference type="Proteomes" id="UP001359559"/>
    </source>
</evidence>
<dbReference type="InterPro" id="IPR036397">
    <property type="entry name" value="RNaseH_sf"/>
</dbReference>
<dbReference type="Pfam" id="PF13456">
    <property type="entry name" value="RVT_3"/>
    <property type="match status" value="1"/>
</dbReference>
<dbReference type="Proteomes" id="UP001359559">
    <property type="component" value="Unassembled WGS sequence"/>
</dbReference>
<gene>
    <name evidence="2" type="ORF">RJT34_03090</name>
</gene>
<dbReference type="GO" id="GO:0003676">
    <property type="term" value="F:nucleic acid binding"/>
    <property type="evidence" value="ECO:0007669"/>
    <property type="project" value="InterPro"/>
</dbReference>
<comment type="caution">
    <text evidence="2">The sequence shown here is derived from an EMBL/GenBank/DDBJ whole genome shotgun (WGS) entry which is preliminary data.</text>
</comment>
<protein>
    <recommendedName>
        <fullName evidence="1">RNase H type-1 domain-containing protein</fullName>
    </recommendedName>
</protein>
<name>A0AAN9KK63_CLITE</name>
<proteinExistence type="predicted"/>
<accession>A0AAN9KK63</accession>
<keyword evidence="3" id="KW-1185">Reference proteome</keyword>
<dbReference type="AlphaFoldDB" id="A0AAN9KK63"/>
<dbReference type="InterPro" id="IPR044730">
    <property type="entry name" value="RNase_H-like_dom_plant"/>
</dbReference>
<dbReference type="CDD" id="cd06222">
    <property type="entry name" value="RNase_H_like"/>
    <property type="match status" value="1"/>
</dbReference>
<dbReference type="EMBL" id="JAYKXN010000001">
    <property type="protein sequence ID" value="KAK7318391.1"/>
    <property type="molecule type" value="Genomic_DNA"/>
</dbReference>
<feature type="domain" description="RNase H type-1" evidence="1">
    <location>
        <begin position="8"/>
        <end position="74"/>
    </location>
</feature>
<organism evidence="2 3">
    <name type="scientific">Clitoria ternatea</name>
    <name type="common">Butterfly pea</name>
    <dbReference type="NCBI Taxonomy" id="43366"/>
    <lineage>
        <taxon>Eukaryota</taxon>
        <taxon>Viridiplantae</taxon>
        <taxon>Streptophyta</taxon>
        <taxon>Embryophyta</taxon>
        <taxon>Tracheophyta</taxon>
        <taxon>Spermatophyta</taxon>
        <taxon>Magnoliopsida</taxon>
        <taxon>eudicotyledons</taxon>
        <taxon>Gunneridae</taxon>
        <taxon>Pentapetalae</taxon>
        <taxon>rosids</taxon>
        <taxon>fabids</taxon>
        <taxon>Fabales</taxon>
        <taxon>Fabaceae</taxon>
        <taxon>Papilionoideae</taxon>
        <taxon>50 kb inversion clade</taxon>
        <taxon>NPAAA clade</taxon>
        <taxon>indigoferoid/millettioid clade</taxon>
        <taxon>Phaseoleae</taxon>
        <taxon>Clitoria</taxon>
    </lineage>
</organism>
<sequence length="106" mass="12105">MASKEGRAIAWQQEFKELQVESDCLELVQLCTSQTDVSNHWLRELILHIRRLTQWEWNVSLAHISRYCNIPADVIPVLACMLMAPCVFGNIPAPTDVVPWLCNDLA</sequence>
<evidence type="ECO:0000259" key="1">
    <source>
        <dbReference type="Pfam" id="PF13456"/>
    </source>
</evidence>
<dbReference type="Gene3D" id="3.30.420.10">
    <property type="entry name" value="Ribonuclease H-like superfamily/Ribonuclease H"/>
    <property type="match status" value="1"/>
</dbReference>
<reference evidence="2 3" key="1">
    <citation type="submission" date="2024-01" db="EMBL/GenBank/DDBJ databases">
        <title>The genomes of 5 underutilized Papilionoideae crops provide insights into root nodulation and disease resistance.</title>
        <authorList>
            <person name="Yuan L."/>
        </authorList>
    </citation>
    <scope>NUCLEOTIDE SEQUENCE [LARGE SCALE GENOMIC DNA]</scope>
    <source>
        <strain evidence="2">LY-2023</strain>
        <tissue evidence="2">Leaf</tissue>
    </source>
</reference>
<evidence type="ECO:0000313" key="2">
    <source>
        <dbReference type="EMBL" id="KAK7318391.1"/>
    </source>
</evidence>
<dbReference type="GO" id="GO:0004523">
    <property type="term" value="F:RNA-DNA hybrid ribonuclease activity"/>
    <property type="evidence" value="ECO:0007669"/>
    <property type="project" value="InterPro"/>
</dbReference>